<dbReference type="Gene3D" id="3.40.50.300">
    <property type="entry name" value="P-loop containing nucleotide triphosphate hydrolases"/>
    <property type="match status" value="1"/>
</dbReference>
<dbReference type="PANTHER" id="PTHR39206">
    <property type="entry name" value="SLL8004 PROTEIN"/>
    <property type="match status" value="1"/>
</dbReference>
<protein>
    <submittedName>
        <fullName evidence="1">Uncharacterized protein</fullName>
    </submittedName>
</protein>
<accession>A0A346XYU0</accession>
<gene>
    <name evidence="1" type="ORF">DVS28_a2708</name>
</gene>
<dbReference type="KEGG" id="euz:DVS28_a2708"/>
<name>A0A346XYU0_9ACTN</name>
<organism evidence="1 2">
    <name type="scientific">Euzebya pacifica</name>
    <dbReference type="NCBI Taxonomy" id="1608957"/>
    <lineage>
        <taxon>Bacteria</taxon>
        <taxon>Bacillati</taxon>
        <taxon>Actinomycetota</taxon>
        <taxon>Nitriliruptoria</taxon>
        <taxon>Euzebyales</taxon>
    </lineage>
</organism>
<evidence type="ECO:0000313" key="2">
    <source>
        <dbReference type="Proteomes" id="UP000264006"/>
    </source>
</evidence>
<sequence length="192" mass="21135">MSRLDLVVGPNGAGKSTFVRFTLAPMRPGVPFVNADVIAAERWPDDQQAHAYEAAAMASRIRETLIARGQPFIAETVFSHPSKLDLIERADAAGYDIRLHVVMVPPDLSVARVAHRVRAGGHDVPEDKIRQRHDRLWGLVAQAAHRVPIASFYANHRTGPDLVAVFHHGRPASATEWPTWTHPDLISGLAQN</sequence>
<dbReference type="PANTHER" id="PTHR39206:SF1">
    <property type="entry name" value="SLL8004 PROTEIN"/>
    <property type="match status" value="1"/>
</dbReference>
<keyword evidence="2" id="KW-1185">Reference proteome</keyword>
<dbReference type="AlphaFoldDB" id="A0A346XYU0"/>
<dbReference type="InterPro" id="IPR027417">
    <property type="entry name" value="P-loop_NTPase"/>
</dbReference>
<proteinExistence type="predicted"/>
<dbReference type="SUPFAM" id="SSF52540">
    <property type="entry name" value="P-loop containing nucleoside triphosphate hydrolases"/>
    <property type="match status" value="1"/>
</dbReference>
<dbReference type="OrthoDB" id="9791543at2"/>
<dbReference type="RefSeq" id="WP_114591888.1">
    <property type="nucleotide sequence ID" value="NZ_CP031165.1"/>
</dbReference>
<dbReference type="Pfam" id="PF13671">
    <property type="entry name" value="AAA_33"/>
    <property type="match status" value="1"/>
</dbReference>
<dbReference type="Proteomes" id="UP000264006">
    <property type="component" value="Chromosome"/>
</dbReference>
<evidence type="ECO:0000313" key="1">
    <source>
        <dbReference type="EMBL" id="AXV07387.1"/>
    </source>
</evidence>
<dbReference type="EMBL" id="CP031165">
    <property type="protein sequence ID" value="AXV07387.1"/>
    <property type="molecule type" value="Genomic_DNA"/>
</dbReference>
<reference evidence="1 2" key="1">
    <citation type="submission" date="2018-09" db="EMBL/GenBank/DDBJ databases">
        <title>Complete genome sequence of Euzebya sp. DY32-46 isolated from seawater of Pacific Ocean.</title>
        <authorList>
            <person name="Xu L."/>
            <person name="Wu Y.-H."/>
            <person name="Xu X.-W."/>
        </authorList>
    </citation>
    <scope>NUCLEOTIDE SEQUENCE [LARGE SCALE GENOMIC DNA]</scope>
    <source>
        <strain evidence="1 2">DY32-46</strain>
    </source>
</reference>